<keyword evidence="2" id="KW-0238">DNA-binding</keyword>
<dbReference type="SUPFAM" id="SSF50249">
    <property type="entry name" value="Nucleic acid-binding proteins"/>
    <property type="match status" value="1"/>
</dbReference>
<dbReference type="Gene3D" id="2.40.50.140">
    <property type="entry name" value="Nucleic acid-binding proteins"/>
    <property type="match status" value="1"/>
</dbReference>
<name>A0A0F5YLZ4_9CYAN</name>
<dbReference type="SMART" id="SM00357">
    <property type="entry name" value="CSP"/>
    <property type="match status" value="1"/>
</dbReference>
<dbReference type="OrthoDB" id="9782252at2"/>
<comment type="caution">
    <text evidence="2">The sequence shown here is derived from an EMBL/GenBank/DDBJ whole genome shotgun (WGS) entry which is preliminary data.</text>
</comment>
<dbReference type="Proteomes" id="UP000033607">
    <property type="component" value="Unassembled WGS sequence"/>
</dbReference>
<dbReference type="GO" id="GO:0003677">
    <property type="term" value="F:DNA binding"/>
    <property type="evidence" value="ECO:0007669"/>
    <property type="project" value="UniProtKB-KW"/>
</dbReference>
<dbReference type="RefSeq" id="WP_046276574.1">
    <property type="nucleotide sequence ID" value="NZ_LATL02000332.1"/>
</dbReference>
<evidence type="ECO:0000313" key="2">
    <source>
        <dbReference type="EMBL" id="KKD39911.1"/>
    </source>
</evidence>
<accession>A0A0F5YLZ4</accession>
<dbReference type="AlphaFoldDB" id="A0A0F5YLZ4"/>
<reference evidence="2 3" key="1">
    <citation type="submission" date="2015-06" db="EMBL/GenBank/DDBJ databases">
        <title>Draft genome assembly of filamentous brackish cyanobacterium Limnoraphis robusta strain CS-951.</title>
        <authorList>
            <person name="Willis A."/>
            <person name="Parks M."/>
            <person name="Burford M.A."/>
        </authorList>
    </citation>
    <scope>NUCLEOTIDE SEQUENCE [LARGE SCALE GENOMIC DNA]</scope>
    <source>
        <strain evidence="2 3">CS-951</strain>
    </source>
</reference>
<dbReference type="InterPro" id="IPR036567">
    <property type="entry name" value="RHF-like"/>
</dbReference>
<dbReference type="InterPro" id="IPR003489">
    <property type="entry name" value="RHF/RaiA"/>
</dbReference>
<proteinExistence type="predicted"/>
<dbReference type="PATRIC" id="fig|1637645.4.peg.6490"/>
<evidence type="ECO:0000313" key="3">
    <source>
        <dbReference type="Proteomes" id="UP000033607"/>
    </source>
</evidence>
<dbReference type="Pfam" id="PF00313">
    <property type="entry name" value="CSD"/>
    <property type="match status" value="1"/>
</dbReference>
<dbReference type="Gene3D" id="3.30.160.100">
    <property type="entry name" value="Ribosome hibernation promotion factor-like"/>
    <property type="match status" value="1"/>
</dbReference>
<feature type="domain" description="CSD" evidence="1">
    <location>
        <begin position="119"/>
        <end position="184"/>
    </location>
</feature>
<evidence type="ECO:0000259" key="1">
    <source>
        <dbReference type="PROSITE" id="PS51857"/>
    </source>
</evidence>
<dbReference type="InterPro" id="IPR011129">
    <property type="entry name" value="CSD"/>
</dbReference>
<dbReference type="EMBL" id="LATL02000332">
    <property type="protein sequence ID" value="KKD39911.1"/>
    <property type="molecule type" value="Genomic_DNA"/>
</dbReference>
<sequence>MKIQPEISYHNIDKNQAIDSLVREKIGKLEQFCNYMNSCRVVIEKNHEHPKAGSPYRVRLDITVPPGHELAVDRSPDQGIQYEPLESVIRDAFEAARRQLVELVERQRQWDRNSPSQQQMVAIVTQIFPEEGYGFLRTVDEDREIYFHKNSVLHNDFERLTVGTGVRYVEEEGEKGPQATTVQIVNKPGVRTDKASETEVEIPLGWNS</sequence>
<dbReference type="InterPro" id="IPR012340">
    <property type="entry name" value="NA-bd_OB-fold"/>
</dbReference>
<organism evidence="2 3">
    <name type="scientific">Limnoraphis robusta CS-951</name>
    <dbReference type="NCBI Taxonomy" id="1637645"/>
    <lineage>
        <taxon>Bacteria</taxon>
        <taxon>Bacillati</taxon>
        <taxon>Cyanobacteriota</taxon>
        <taxon>Cyanophyceae</taxon>
        <taxon>Oscillatoriophycideae</taxon>
        <taxon>Oscillatoriales</taxon>
        <taxon>Sirenicapillariaceae</taxon>
        <taxon>Limnoraphis</taxon>
    </lineage>
</organism>
<dbReference type="Pfam" id="PF02482">
    <property type="entry name" value="Ribosomal_S30AE"/>
    <property type="match status" value="1"/>
</dbReference>
<dbReference type="SUPFAM" id="SSF69754">
    <property type="entry name" value="Ribosome binding protein Y (YfiA homologue)"/>
    <property type="match status" value="1"/>
</dbReference>
<protein>
    <submittedName>
        <fullName evidence="2">DNA-binding protein</fullName>
    </submittedName>
</protein>
<gene>
    <name evidence="2" type="ORF">WN50_00725</name>
</gene>
<dbReference type="InterPro" id="IPR002059">
    <property type="entry name" value="CSP_DNA-bd"/>
</dbReference>
<dbReference type="PROSITE" id="PS51857">
    <property type="entry name" value="CSD_2"/>
    <property type="match status" value="1"/>
</dbReference>